<feature type="transmembrane region" description="Helical" evidence="9">
    <location>
        <begin position="21"/>
        <end position="40"/>
    </location>
</feature>
<organism evidence="10 11">
    <name type="scientific">Methylomonas defluvii</name>
    <dbReference type="NCBI Taxonomy" id="3045149"/>
    <lineage>
        <taxon>Bacteria</taxon>
        <taxon>Pseudomonadati</taxon>
        <taxon>Pseudomonadota</taxon>
        <taxon>Gammaproteobacteria</taxon>
        <taxon>Methylococcales</taxon>
        <taxon>Methylococcaceae</taxon>
        <taxon>Methylomonas</taxon>
    </lineage>
</organism>
<keyword evidence="4 9" id="KW-1003">Cell membrane</keyword>
<evidence type="ECO:0000256" key="4">
    <source>
        <dbReference type="ARBA" id="ARBA00022475"/>
    </source>
</evidence>
<dbReference type="InterPro" id="IPR002191">
    <property type="entry name" value="Bac_export_3"/>
</dbReference>
<keyword evidence="7 9" id="KW-0472">Membrane</keyword>
<reference evidence="10 11" key="1">
    <citation type="submission" date="2023-11" db="EMBL/GenBank/DDBJ databases">
        <authorList>
            <person name="Ouyang M.-Y."/>
        </authorList>
    </citation>
    <scope>NUCLEOTIDE SEQUENCE [LARGE SCALE GENOMIC DNA]</scope>
    <source>
        <strain evidence="10 11">OY6</strain>
    </source>
</reference>
<keyword evidence="8 9" id="KW-0975">Bacterial flagellum</keyword>
<protein>
    <recommendedName>
        <fullName evidence="3 9">Flagellar biosynthetic protein FliQ</fullName>
    </recommendedName>
</protein>
<comment type="similarity">
    <text evidence="2 9">Belongs to the FliQ/MopD/SpaQ family.</text>
</comment>
<dbReference type="Proteomes" id="UP001284537">
    <property type="component" value="Unassembled WGS sequence"/>
</dbReference>
<dbReference type="PANTHER" id="PTHR34040">
    <property type="entry name" value="FLAGELLAR BIOSYNTHETIC PROTEIN FLIQ"/>
    <property type="match status" value="1"/>
</dbReference>
<comment type="function">
    <text evidence="9">Role in flagellar biosynthesis.</text>
</comment>
<proteinExistence type="inferred from homology"/>
<keyword evidence="10" id="KW-0969">Cilium</keyword>
<dbReference type="NCBIfam" id="TIGR01402">
    <property type="entry name" value="fliQ"/>
    <property type="match status" value="1"/>
</dbReference>
<keyword evidence="6 9" id="KW-1133">Transmembrane helix</keyword>
<keyword evidence="10" id="KW-0966">Cell projection</keyword>
<keyword evidence="11" id="KW-1185">Reference proteome</keyword>
<evidence type="ECO:0000256" key="8">
    <source>
        <dbReference type="ARBA" id="ARBA00023143"/>
    </source>
</evidence>
<keyword evidence="10" id="KW-0282">Flagellum</keyword>
<keyword evidence="5 9" id="KW-0812">Transmembrane</keyword>
<evidence type="ECO:0000256" key="6">
    <source>
        <dbReference type="ARBA" id="ARBA00022989"/>
    </source>
</evidence>
<feature type="transmembrane region" description="Helical" evidence="9">
    <location>
        <begin position="52"/>
        <end position="75"/>
    </location>
</feature>
<accession>A0ABU4UHE1</accession>
<evidence type="ECO:0000313" key="11">
    <source>
        <dbReference type="Proteomes" id="UP001284537"/>
    </source>
</evidence>
<comment type="caution">
    <text evidence="10">The sequence shown here is derived from an EMBL/GenBank/DDBJ whole genome shotgun (WGS) entry which is preliminary data.</text>
</comment>
<dbReference type="PIRSF" id="PIRSF004669">
    <property type="entry name" value="FliQ"/>
    <property type="match status" value="1"/>
</dbReference>
<dbReference type="EMBL" id="JAXARY010000016">
    <property type="protein sequence ID" value="MDX8128896.1"/>
    <property type="molecule type" value="Genomic_DNA"/>
</dbReference>
<evidence type="ECO:0000256" key="7">
    <source>
        <dbReference type="ARBA" id="ARBA00023136"/>
    </source>
</evidence>
<evidence type="ECO:0000256" key="1">
    <source>
        <dbReference type="ARBA" id="ARBA00004651"/>
    </source>
</evidence>
<evidence type="ECO:0000256" key="9">
    <source>
        <dbReference type="RuleBase" id="RU364090"/>
    </source>
</evidence>
<evidence type="ECO:0000256" key="2">
    <source>
        <dbReference type="ARBA" id="ARBA00006156"/>
    </source>
</evidence>
<dbReference type="Pfam" id="PF01313">
    <property type="entry name" value="Bac_export_3"/>
    <property type="match status" value="1"/>
</dbReference>
<dbReference type="PANTHER" id="PTHR34040:SF2">
    <property type="entry name" value="FLAGELLAR BIOSYNTHETIC PROTEIN FLIQ"/>
    <property type="match status" value="1"/>
</dbReference>
<evidence type="ECO:0000313" key="10">
    <source>
        <dbReference type="EMBL" id="MDX8128896.1"/>
    </source>
</evidence>
<comment type="subcellular location">
    <subcellularLocation>
        <location evidence="1 9">Cell membrane</location>
        <topology evidence="1">Multi-pass membrane protein</topology>
    </subcellularLocation>
    <subcellularLocation>
        <location evidence="9">Bacterial flagellum basal body</location>
    </subcellularLocation>
</comment>
<sequence>MMTPETISAIAQDTVLISLKLMGPILIASLVVGLLVSMFQAATSIQEQTLTFIPKLATIIAVLMIAGPGMLQMLIDYFQDLMRDIPTLIG</sequence>
<dbReference type="PRINTS" id="PR00952">
    <property type="entry name" value="TYPE3IMQPROT"/>
</dbReference>
<evidence type="ECO:0000256" key="5">
    <source>
        <dbReference type="ARBA" id="ARBA00022692"/>
    </source>
</evidence>
<evidence type="ECO:0000256" key="3">
    <source>
        <dbReference type="ARBA" id="ARBA00021718"/>
    </source>
</evidence>
<dbReference type="InterPro" id="IPR006305">
    <property type="entry name" value="FliQ"/>
</dbReference>
<gene>
    <name evidence="9 10" type="primary">fliQ</name>
    <name evidence="10" type="ORF">QLH52_16480</name>
</gene>
<name>A0ABU4UHE1_9GAMM</name>